<comment type="caution">
    <text evidence="3">The sequence shown here is derived from an EMBL/GenBank/DDBJ whole genome shotgun (WGS) entry which is preliminary data.</text>
</comment>
<dbReference type="Proteomes" id="UP000644693">
    <property type="component" value="Unassembled WGS sequence"/>
</dbReference>
<feature type="transmembrane region" description="Helical" evidence="2">
    <location>
        <begin position="225"/>
        <end position="248"/>
    </location>
</feature>
<gene>
    <name evidence="3" type="ORF">GCM10007053_24110</name>
</gene>
<keyword evidence="4" id="KW-1185">Reference proteome</keyword>
<reference evidence="3" key="1">
    <citation type="journal article" date="2014" name="Int. J. Syst. Evol. Microbiol.">
        <title>Complete genome sequence of Corynebacterium casei LMG S-19264T (=DSM 44701T), isolated from a smear-ripened cheese.</title>
        <authorList>
            <consortium name="US DOE Joint Genome Institute (JGI-PGF)"/>
            <person name="Walter F."/>
            <person name="Albersmeier A."/>
            <person name="Kalinowski J."/>
            <person name="Ruckert C."/>
        </authorList>
    </citation>
    <scope>NUCLEOTIDE SEQUENCE</scope>
    <source>
        <strain evidence="3">KCTC 23430</strain>
    </source>
</reference>
<organism evidence="3 4">
    <name type="scientific">Parahalioglobus pacificus</name>
    <dbReference type="NCBI Taxonomy" id="930806"/>
    <lineage>
        <taxon>Bacteria</taxon>
        <taxon>Pseudomonadati</taxon>
        <taxon>Pseudomonadota</taxon>
        <taxon>Gammaproteobacteria</taxon>
        <taxon>Cellvibrionales</taxon>
        <taxon>Halieaceae</taxon>
        <taxon>Parahalioglobus</taxon>
    </lineage>
</organism>
<keyword evidence="2" id="KW-0812">Transmembrane</keyword>
<keyword evidence="2" id="KW-1133">Transmembrane helix</keyword>
<evidence type="ECO:0000256" key="1">
    <source>
        <dbReference type="SAM" id="MobiDB-lite"/>
    </source>
</evidence>
<name>A0A919CLJ2_9GAMM</name>
<feature type="compositionally biased region" description="Low complexity" evidence="1">
    <location>
        <begin position="148"/>
        <end position="168"/>
    </location>
</feature>
<feature type="transmembrane region" description="Helical" evidence="2">
    <location>
        <begin position="260"/>
        <end position="279"/>
    </location>
</feature>
<accession>A0A919CLJ2</accession>
<protein>
    <recommendedName>
        <fullName evidence="5">DUF3667 domain-containing protein</fullName>
    </recommendedName>
</protein>
<feature type="transmembrane region" description="Helical" evidence="2">
    <location>
        <begin position="285"/>
        <end position="303"/>
    </location>
</feature>
<evidence type="ECO:0000313" key="3">
    <source>
        <dbReference type="EMBL" id="GHD36112.1"/>
    </source>
</evidence>
<proteinExistence type="predicted"/>
<dbReference type="InterPro" id="IPR022134">
    <property type="entry name" value="DUF3667"/>
</dbReference>
<feature type="transmembrane region" description="Helical" evidence="2">
    <location>
        <begin position="69"/>
        <end position="87"/>
    </location>
</feature>
<reference evidence="3" key="2">
    <citation type="submission" date="2020-09" db="EMBL/GenBank/DDBJ databases">
        <authorList>
            <person name="Sun Q."/>
            <person name="Kim S."/>
        </authorList>
    </citation>
    <scope>NUCLEOTIDE SEQUENCE</scope>
    <source>
        <strain evidence="3">KCTC 23430</strain>
    </source>
</reference>
<sequence>MLHGEYCSVCGQREGRRDLHFSEAAGDILLDMVTWDSRFWRTLFPLMFRPGFLTAEFIDGRRARYMPPFRLYIIVSFILFLVVSFLARDMMAEVTNEDGDVSVFISSDDEVDPEGLAEAQRTLDGLGIDVDLQARKEASEDPAQTEYGGAPSASQSAESSAQASAEAAVDGDADSVDDEDHVNINFGFSDEEKPSWLGDLESRMEGNVRRMKEEPSLFLGLFLEYLPQVMFLMLPLFAVLLWICYLLSPFHYLQHLVFGLHYHSFAFLLYLIDSCLASVTSALDGVAFIGLIIYLPLALMRVYGSGTIGAVVKSLFIYFAYGITLIFGFVAIVLLTLAFL</sequence>
<feature type="region of interest" description="Disordered" evidence="1">
    <location>
        <begin position="138"/>
        <end position="176"/>
    </location>
</feature>
<dbReference type="Pfam" id="PF12412">
    <property type="entry name" value="DUF3667"/>
    <property type="match status" value="1"/>
</dbReference>
<keyword evidence="2" id="KW-0472">Membrane</keyword>
<evidence type="ECO:0008006" key="5">
    <source>
        <dbReference type="Google" id="ProtNLM"/>
    </source>
</evidence>
<evidence type="ECO:0000313" key="4">
    <source>
        <dbReference type="Proteomes" id="UP000644693"/>
    </source>
</evidence>
<dbReference type="AlphaFoldDB" id="A0A919CLJ2"/>
<feature type="transmembrane region" description="Helical" evidence="2">
    <location>
        <begin position="315"/>
        <end position="339"/>
    </location>
</feature>
<evidence type="ECO:0000256" key="2">
    <source>
        <dbReference type="SAM" id="Phobius"/>
    </source>
</evidence>
<dbReference type="EMBL" id="BMYM01000002">
    <property type="protein sequence ID" value="GHD36112.1"/>
    <property type="molecule type" value="Genomic_DNA"/>
</dbReference>